<accession>A0AA36HDG7</accession>
<evidence type="ECO:0000256" key="1">
    <source>
        <dbReference type="SAM" id="MobiDB-lite"/>
    </source>
</evidence>
<dbReference type="EMBL" id="CATQJL010000316">
    <property type="protein sequence ID" value="CAJ0607958.1"/>
    <property type="molecule type" value="Genomic_DNA"/>
</dbReference>
<name>A0AA36HDG7_CYLNA</name>
<feature type="chain" id="PRO_5041419569" evidence="2">
    <location>
        <begin position="18"/>
        <end position="208"/>
    </location>
</feature>
<gene>
    <name evidence="3" type="ORF">CYNAS_LOCUS19941</name>
</gene>
<feature type="region of interest" description="Disordered" evidence="1">
    <location>
        <begin position="140"/>
        <end position="195"/>
    </location>
</feature>
<sequence length="208" mass="23683">MLHFFLLFAAIAVLSAGEYFGLIPKYHQDYGPLSLIFPSLYGPREHYEQDGPHSPEFFGPHEQEEPYRRHGSQSFIFPELEIVLESRRIIVPIGSILIPEWVKRPYPPRRTLETNLPLNPTVYEIITPVENEDYPIKIVSEETETHPTTPLPDDERTTTTAEKEKTKEETTTAAKEDTTMASTSAQPHGTEEGEFTPIFEGTTIAPVW</sequence>
<keyword evidence="2" id="KW-0732">Signal</keyword>
<evidence type="ECO:0000313" key="4">
    <source>
        <dbReference type="Proteomes" id="UP001176961"/>
    </source>
</evidence>
<evidence type="ECO:0000313" key="3">
    <source>
        <dbReference type="EMBL" id="CAJ0607958.1"/>
    </source>
</evidence>
<proteinExistence type="predicted"/>
<feature type="compositionally biased region" description="Basic and acidic residues" evidence="1">
    <location>
        <begin position="153"/>
        <end position="178"/>
    </location>
</feature>
<dbReference type="Proteomes" id="UP001176961">
    <property type="component" value="Unassembled WGS sequence"/>
</dbReference>
<keyword evidence="4" id="KW-1185">Reference proteome</keyword>
<feature type="signal peptide" evidence="2">
    <location>
        <begin position="1"/>
        <end position="17"/>
    </location>
</feature>
<dbReference type="AlphaFoldDB" id="A0AA36HDG7"/>
<evidence type="ECO:0000256" key="2">
    <source>
        <dbReference type="SAM" id="SignalP"/>
    </source>
</evidence>
<protein>
    <submittedName>
        <fullName evidence="3">Uncharacterized protein</fullName>
    </submittedName>
</protein>
<organism evidence="3 4">
    <name type="scientific">Cylicocyclus nassatus</name>
    <name type="common">Nematode worm</name>
    <dbReference type="NCBI Taxonomy" id="53992"/>
    <lineage>
        <taxon>Eukaryota</taxon>
        <taxon>Metazoa</taxon>
        <taxon>Ecdysozoa</taxon>
        <taxon>Nematoda</taxon>
        <taxon>Chromadorea</taxon>
        <taxon>Rhabditida</taxon>
        <taxon>Rhabditina</taxon>
        <taxon>Rhabditomorpha</taxon>
        <taxon>Strongyloidea</taxon>
        <taxon>Strongylidae</taxon>
        <taxon>Cylicocyclus</taxon>
    </lineage>
</organism>
<comment type="caution">
    <text evidence="3">The sequence shown here is derived from an EMBL/GenBank/DDBJ whole genome shotgun (WGS) entry which is preliminary data.</text>
</comment>
<reference evidence="3" key="1">
    <citation type="submission" date="2023-07" db="EMBL/GenBank/DDBJ databases">
        <authorList>
            <consortium name="CYATHOMIX"/>
        </authorList>
    </citation>
    <scope>NUCLEOTIDE SEQUENCE</scope>
    <source>
        <strain evidence="3">N/A</strain>
    </source>
</reference>